<dbReference type="KEGG" id="tva:4771707"/>
<organism evidence="1 2">
    <name type="scientific">Trichomonas vaginalis (strain ATCC PRA-98 / G3)</name>
    <dbReference type="NCBI Taxonomy" id="412133"/>
    <lineage>
        <taxon>Eukaryota</taxon>
        <taxon>Metamonada</taxon>
        <taxon>Parabasalia</taxon>
        <taxon>Trichomonadida</taxon>
        <taxon>Trichomonadidae</taxon>
        <taxon>Trichomonas</taxon>
    </lineage>
</organism>
<dbReference type="InterPro" id="IPR016024">
    <property type="entry name" value="ARM-type_fold"/>
</dbReference>
<keyword evidence="2" id="KW-1185">Reference proteome</keyword>
<dbReference type="EMBL" id="DS113281">
    <property type="protein sequence ID" value="EAY13727.1"/>
    <property type="molecule type" value="Genomic_DNA"/>
</dbReference>
<dbReference type="VEuPathDB" id="TrichDB:TVAGG3_0326290"/>
<sequence length="861" mass="99592">MSSVEELTIEKIREVIRDTTTFDQDVQNENTRISDIWYSNPEYYRFCIELFNAHHNLKEVFLAAITATQMVQLYYSVLGDKLSEIYNSAAQLLIDGIDDEQCVCQLLRLLAIISFYNIEFFNLPILDSFSLEYKYIFFTSFDEVCERVTSLEVTNIFLQLTEPILAESDPSPQWLRLLATVTKNESNMGEMLQFMPKIESILNDPDCFPGLCSVLTSALYFEFINISEQEKQFLQNLITAVLIAATNLLSSPNVDLNEISSVFQIFGEIVDYGGGEEFNLGPENIEFFTQILNRMLEIAELVNEANTDYIGFIQKLCSLFSSLYTSALSKNYQYTEFPYTEQFEHIIALLFNTINIINQENSEFNKKEFAEVISELTKIPTEYQPLSKYLIEFLLKDAEYATFFFTAHIPVAYRRHVAQPIAQFIIDNYSEHDPFALPYALNFLASSIYLLSSHQLQAATTIAWNIFVQNSTYDNALFINIIVKNLQLQFAQNNIYREEIISIGTSAHSYLIIPFYTTLMMPIPWVNDPDSRQMLFNEALELVVGKISMKQDLVKVYQFLSMFVSHLDNELKTIAEGEVILYNQEKENYKQKRILLFTTIRQHIMSIFELLGDSLYPDNEEAVQKACKLMRRSIEANLVTPSFSLQWMVNTFERTRSKYIIKIFSKIDLKILAKIAAEKIIPFLSIEYISEMDQAGYRCAIDLIDKPLRSIWTPPTTFFEVFNLEYIINMLSMPQIDPKMFMFVSDIFQVRVATAPHEWAQPITEVILHNVFHFYSWDLISDALAAIYQITATQAVDADFVKGKILEYEQDQEIAAMFNVMFDFRVASLQGVHELKFNPQGLNRLGKLIIERARHLLTSNE</sequence>
<gene>
    <name evidence="1" type="ORF">TVAG_372010</name>
</gene>
<dbReference type="AlphaFoldDB" id="A2E0X2"/>
<dbReference type="SUPFAM" id="SSF48371">
    <property type="entry name" value="ARM repeat"/>
    <property type="match status" value="1"/>
</dbReference>
<reference evidence="1" key="1">
    <citation type="submission" date="2006-10" db="EMBL/GenBank/DDBJ databases">
        <authorList>
            <person name="Amadeo P."/>
            <person name="Zhao Q."/>
            <person name="Wortman J."/>
            <person name="Fraser-Liggett C."/>
            <person name="Carlton J."/>
        </authorList>
    </citation>
    <scope>NUCLEOTIDE SEQUENCE</scope>
    <source>
        <strain evidence="1">G3</strain>
    </source>
</reference>
<dbReference type="RefSeq" id="XP_001325950.1">
    <property type="nucleotide sequence ID" value="XM_001325915.1"/>
</dbReference>
<protein>
    <submittedName>
        <fullName evidence="1">Uncharacterized protein</fullName>
    </submittedName>
</protein>
<dbReference type="Proteomes" id="UP000001542">
    <property type="component" value="Unassembled WGS sequence"/>
</dbReference>
<evidence type="ECO:0000313" key="2">
    <source>
        <dbReference type="Proteomes" id="UP000001542"/>
    </source>
</evidence>
<dbReference type="VEuPathDB" id="TrichDB:TVAG_372010"/>
<reference evidence="1" key="2">
    <citation type="journal article" date="2007" name="Science">
        <title>Draft genome sequence of the sexually transmitted pathogen Trichomonas vaginalis.</title>
        <authorList>
            <person name="Carlton J.M."/>
            <person name="Hirt R.P."/>
            <person name="Silva J.C."/>
            <person name="Delcher A.L."/>
            <person name="Schatz M."/>
            <person name="Zhao Q."/>
            <person name="Wortman J.R."/>
            <person name="Bidwell S.L."/>
            <person name="Alsmark U.C.M."/>
            <person name="Besteiro S."/>
            <person name="Sicheritz-Ponten T."/>
            <person name="Noel C.J."/>
            <person name="Dacks J.B."/>
            <person name="Foster P.G."/>
            <person name="Simillion C."/>
            <person name="Van de Peer Y."/>
            <person name="Miranda-Saavedra D."/>
            <person name="Barton G.J."/>
            <person name="Westrop G.D."/>
            <person name="Mueller S."/>
            <person name="Dessi D."/>
            <person name="Fiori P.L."/>
            <person name="Ren Q."/>
            <person name="Paulsen I."/>
            <person name="Zhang H."/>
            <person name="Bastida-Corcuera F.D."/>
            <person name="Simoes-Barbosa A."/>
            <person name="Brown M.T."/>
            <person name="Hayes R.D."/>
            <person name="Mukherjee M."/>
            <person name="Okumura C.Y."/>
            <person name="Schneider R."/>
            <person name="Smith A.J."/>
            <person name="Vanacova S."/>
            <person name="Villalvazo M."/>
            <person name="Haas B.J."/>
            <person name="Pertea M."/>
            <person name="Feldblyum T.V."/>
            <person name="Utterback T.R."/>
            <person name="Shu C.L."/>
            <person name="Osoegawa K."/>
            <person name="de Jong P.J."/>
            <person name="Hrdy I."/>
            <person name="Horvathova L."/>
            <person name="Zubacova Z."/>
            <person name="Dolezal P."/>
            <person name="Malik S.B."/>
            <person name="Logsdon J.M. Jr."/>
            <person name="Henze K."/>
            <person name="Gupta A."/>
            <person name="Wang C.C."/>
            <person name="Dunne R.L."/>
            <person name="Upcroft J.A."/>
            <person name="Upcroft P."/>
            <person name="White O."/>
            <person name="Salzberg S.L."/>
            <person name="Tang P."/>
            <person name="Chiu C.-H."/>
            <person name="Lee Y.-S."/>
            <person name="Embley T.M."/>
            <person name="Coombs G.H."/>
            <person name="Mottram J.C."/>
            <person name="Tachezy J."/>
            <person name="Fraser-Liggett C.M."/>
            <person name="Johnson P.J."/>
        </authorList>
    </citation>
    <scope>NUCLEOTIDE SEQUENCE [LARGE SCALE GENOMIC DNA]</scope>
    <source>
        <strain evidence="1">G3</strain>
    </source>
</reference>
<dbReference type="InParanoid" id="A2E0X2"/>
<evidence type="ECO:0000313" key="1">
    <source>
        <dbReference type="EMBL" id="EAY13727.1"/>
    </source>
</evidence>
<name>A2E0X2_TRIV3</name>
<proteinExistence type="predicted"/>
<accession>A2E0X2</accession>